<dbReference type="InterPro" id="IPR009057">
    <property type="entry name" value="Homeodomain-like_sf"/>
</dbReference>
<evidence type="ECO:0000313" key="5">
    <source>
        <dbReference type="Proteomes" id="UP000000547"/>
    </source>
</evidence>
<dbReference type="SUPFAM" id="SSF46689">
    <property type="entry name" value="Homeodomain-like"/>
    <property type="match status" value="1"/>
</dbReference>
<dbReference type="InterPro" id="IPR036271">
    <property type="entry name" value="Tet_transcr_reg_TetR-rel_C_sf"/>
</dbReference>
<protein>
    <submittedName>
        <fullName evidence="4">Transcriptional regulator, TetR family</fullName>
    </submittedName>
</protein>
<dbReference type="SUPFAM" id="SSF48498">
    <property type="entry name" value="Tetracyclin repressor-like, C-terminal domain"/>
    <property type="match status" value="1"/>
</dbReference>
<keyword evidence="1 2" id="KW-0238">DNA-binding</keyword>
<dbReference type="PANTHER" id="PTHR30328:SF54">
    <property type="entry name" value="HTH-TYPE TRANSCRIPTIONAL REPRESSOR SCO4008"/>
    <property type="match status" value="1"/>
</dbReference>
<dbReference type="InterPro" id="IPR050109">
    <property type="entry name" value="HTH-type_TetR-like_transc_reg"/>
</dbReference>
<accession>Q483S1</accession>
<dbReference type="GO" id="GO:0003677">
    <property type="term" value="F:DNA binding"/>
    <property type="evidence" value="ECO:0007669"/>
    <property type="project" value="UniProtKB-UniRule"/>
</dbReference>
<feature type="DNA-binding region" description="H-T-H motif" evidence="2">
    <location>
        <begin position="38"/>
        <end position="57"/>
    </location>
</feature>
<evidence type="ECO:0000313" key="4">
    <source>
        <dbReference type="EMBL" id="AAZ28634.1"/>
    </source>
</evidence>
<dbReference type="Gene3D" id="1.10.10.60">
    <property type="entry name" value="Homeodomain-like"/>
    <property type="match status" value="1"/>
</dbReference>
<reference evidence="4" key="1">
    <citation type="journal article" date="2005" name="Proc. Natl. Acad. Sci. U.S.A.">
        <title>The psychrophilic lifestyle as revealed by the genome sequence of Colwellia psychrerythraea 34H through genomic and proteomic analyses.</title>
        <authorList>
            <person name="Methe B.A."/>
            <person name="Nelson K.E."/>
            <person name="Deming J.W."/>
            <person name="Momen B."/>
            <person name="Melamud E."/>
            <person name="Zhang X."/>
            <person name="Moult J."/>
            <person name="Madupu R."/>
            <person name="Nelson W.C."/>
            <person name="Dodson R.J."/>
            <person name="Brinkac L.M."/>
            <person name="Daugherty S.C."/>
            <person name="Durkin A.S."/>
            <person name="DeBoy R.T."/>
            <person name="Kolonay J.F."/>
            <person name="Sullivan S.A."/>
            <person name="Zhou L."/>
            <person name="Davidsen T.M."/>
            <person name="Wu M."/>
            <person name="Huston A.L."/>
            <person name="Lewis M."/>
            <person name="Weaver B."/>
            <person name="Weidman J.F."/>
            <person name="Khouri H."/>
            <person name="Utterback T.R."/>
            <person name="Feldblyum T.V."/>
            <person name="Fraser C.M."/>
        </authorList>
    </citation>
    <scope>NUCLEOTIDE SEQUENCE [LARGE SCALE GENOMIC DNA]</scope>
    <source>
        <strain evidence="4">34H</strain>
    </source>
</reference>
<evidence type="ECO:0000256" key="1">
    <source>
        <dbReference type="ARBA" id="ARBA00023125"/>
    </source>
</evidence>
<dbReference type="GO" id="GO:0045892">
    <property type="term" value="P:negative regulation of DNA-templated transcription"/>
    <property type="evidence" value="ECO:0007669"/>
    <property type="project" value="InterPro"/>
</dbReference>
<proteinExistence type="predicted"/>
<dbReference type="Pfam" id="PF08362">
    <property type="entry name" value="TetR_C_3"/>
    <property type="match status" value="1"/>
</dbReference>
<dbReference type="Proteomes" id="UP000000547">
    <property type="component" value="Chromosome"/>
</dbReference>
<dbReference type="RefSeq" id="WP_011042789.1">
    <property type="nucleotide sequence ID" value="NC_003910.7"/>
</dbReference>
<dbReference type="AlphaFoldDB" id="Q483S1"/>
<dbReference type="InterPro" id="IPR013573">
    <property type="entry name" value="Tscrpt_reg_YcdC_C"/>
</dbReference>
<name>Q483S1_COLP3</name>
<dbReference type="Gene3D" id="1.10.357.10">
    <property type="entry name" value="Tetracycline Repressor, domain 2"/>
    <property type="match status" value="1"/>
</dbReference>
<feature type="domain" description="HTH tetR-type" evidence="3">
    <location>
        <begin position="15"/>
        <end position="75"/>
    </location>
</feature>
<gene>
    <name evidence="4" type="ordered locus">CPS_1965</name>
</gene>
<dbReference type="InterPro" id="IPR001647">
    <property type="entry name" value="HTH_TetR"/>
</dbReference>
<dbReference type="PANTHER" id="PTHR30328">
    <property type="entry name" value="TRANSCRIPTIONAL REPRESSOR"/>
    <property type="match status" value="1"/>
</dbReference>
<dbReference type="PRINTS" id="PR00455">
    <property type="entry name" value="HTHTETR"/>
</dbReference>
<dbReference type="PROSITE" id="PS50977">
    <property type="entry name" value="HTH_TETR_2"/>
    <property type="match status" value="1"/>
</dbReference>
<dbReference type="EMBL" id="CP000083">
    <property type="protein sequence ID" value="AAZ28634.1"/>
    <property type="molecule type" value="Genomic_DNA"/>
</dbReference>
<organism evidence="4 5">
    <name type="scientific">Colwellia psychrerythraea (strain 34H / ATCC BAA-681)</name>
    <name type="common">Vibrio psychroerythus</name>
    <dbReference type="NCBI Taxonomy" id="167879"/>
    <lineage>
        <taxon>Bacteria</taxon>
        <taxon>Pseudomonadati</taxon>
        <taxon>Pseudomonadota</taxon>
        <taxon>Gammaproteobacteria</taxon>
        <taxon>Alteromonadales</taxon>
        <taxon>Colwelliaceae</taxon>
        <taxon>Colwellia</taxon>
    </lineage>
</organism>
<sequence length="210" mass="24115">MTSANLIKKTGNIRVKSQVKILSAARTEFVLQGYRGATVQSIADRAELPKANVLYYFKNKENIYHAVLENTLQMWDEGIGDIEQNEGPKVAIEKFIAAKVRMSFKHPEASKIYAMEVIQGAQHLKDYARTYQRQWVREKAKLFQQWIDNGEMVNVDPVHLIFLIWSSTQHYADFDTQILTIMNQADFEDDDVEKVIAFLSDIILRGCGLI</sequence>
<dbReference type="KEGG" id="cps:CPS_1965"/>
<dbReference type="STRING" id="167879.CPS_1965"/>
<dbReference type="HOGENOM" id="CLU_069356_1_0_6"/>
<evidence type="ECO:0000256" key="2">
    <source>
        <dbReference type="PROSITE-ProRule" id="PRU00335"/>
    </source>
</evidence>
<dbReference type="Pfam" id="PF00440">
    <property type="entry name" value="TetR_N"/>
    <property type="match status" value="1"/>
</dbReference>
<evidence type="ECO:0000259" key="3">
    <source>
        <dbReference type="PROSITE" id="PS50977"/>
    </source>
</evidence>